<dbReference type="PANTHER" id="PTHR22916">
    <property type="entry name" value="GLYCOSYLTRANSFERASE"/>
    <property type="match status" value="1"/>
</dbReference>
<dbReference type="RefSeq" id="WP_380426052.1">
    <property type="nucleotide sequence ID" value="NZ_JBHRZV010000032.1"/>
</dbReference>
<sequence length="474" mass="54923">MTETPLVSIVCTVYNKAPWLEKTITGFLEQEADFTIEILLVDDASTDGSPGIIKRYAELYPEKIRTFFHSENQGISKTWVSVCQEAKGTYIARADGDDFWIDSQKLQKQVKLLQSTPNSRWSNTDFDIYNEEGEFVSASGFESGAIPLADSFEKMLATRGFTMASTWLVERELMIEVNDLLDLSTSDDTFNLQMDLFQRTELAYLPESTVAYVINLGSDSRPKDFQKLENRFNKLLETQNEYLDKYPQSNYREMLRILLDRNNRYELELTRQQTGLAQLGFERVSIYSETNQHGFTEESALHYLLAKEDVIYFSVSEDCHRIRVDLSERPSYYQYAKLIAMDTETEVLPSYTNGVVTGHQYLFIKPDPQLVYELPKGIYGKAFRLEYKMFDVDNIFSEEYIGNQLAQEVAAQTQMVNTLTSQSLSQHQELSTLKRLVEQQKIDLETITQQYHAVVGSRRWIISTKIINFFRRRK</sequence>
<dbReference type="Proteomes" id="UP001595807">
    <property type="component" value="Unassembled WGS sequence"/>
</dbReference>
<dbReference type="InterPro" id="IPR029044">
    <property type="entry name" value="Nucleotide-diphossugar_trans"/>
</dbReference>
<evidence type="ECO:0000313" key="3">
    <source>
        <dbReference type="Proteomes" id="UP001595807"/>
    </source>
</evidence>
<name>A0ABV8CVE0_9STRE</name>
<evidence type="ECO:0000259" key="1">
    <source>
        <dbReference type="Pfam" id="PF00535"/>
    </source>
</evidence>
<organism evidence="2 3">
    <name type="scientific">Streptococcus caprae</name>
    <dbReference type="NCBI Taxonomy" id="1640501"/>
    <lineage>
        <taxon>Bacteria</taxon>
        <taxon>Bacillati</taxon>
        <taxon>Bacillota</taxon>
        <taxon>Bacilli</taxon>
        <taxon>Lactobacillales</taxon>
        <taxon>Streptococcaceae</taxon>
        <taxon>Streptococcus</taxon>
    </lineage>
</organism>
<keyword evidence="3" id="KW-1185">Reference proteome</keyword>
<gene>
    <name evidence="2" type="ORF">ACFORF_04945</name>
</gene>
<feature type="domain" description="Glycosyltransferase 2-like" evidence="1">
    <location>
        <begin position="8"/>
        <end position="118"/>
    </location>
</feature>
<dbReference type="Gene3D" id="3.90.550.10">
    <property type="entry name" value="Spore Coat Polysaccharide Biosynthesis Protein SpsA, Chain A"/>
    <property type="match status" value="1"/>
</dbReference>
<dbReference type="InterPro" id="IPR001173">
    <property type="entry name" value="Glyco_trans_2-like"/>
</dbReference>
<evidence type="ECO:0000313" key="2">
    <source>
        <dbReference type="EMBL" id="MFC3927952.1"/>
    </source>
</evidence>
<dbReference type="EMBL" id="JBHRZV010000032">
    <property type="protein sequence ID" value="MFC3927952.1"/>
    <property type="molecule type" value="Genomic_DNA"/>
</dbReference>
<dbReference type="SUPFAM" id="SSF53448">
    <property type="entry name" value="Nucleotide-diphospho-sugar transferases"/>
    <property type="match status" value="1"/>
</dbReference>
<reference evidence="3" key="1">
    <citation type="journal article" date="2019" name="Int. J. Syst. Evol. Microbiol.">
        <title>The Global Catalogue of Microorganisms (GCM) 10K type strain sequencing project: providing services to taxonomists for standard genome sequencing and annotation.</title>
        <authorList>
            <consortium name="The Broad Institute Genomics Platform"/>
            <consortium name="The Broad Institute Genome Sequencing Center for Infectious Disease"/>
            <person name="Wu L."/>
            <person name="Ma J."/>
        </authorList>
    </citation>
    <scope>NUCLEOTIDE SEQUENCE [LARGE SCALE GENOMIC DNA]</scope>
    <source>
        <strain evidence="3">CCUG 67170</strain>
    </source>
</reference>
<accession>A0ABV8CVE0</accession>
<comment type="caution">
    <text evidence="2">The sequence shown here is derived from an EMBL/GenBank/DDBJ whole genome shotgun (WGS) entry which is preliminary data.</text>
</comment>
<proteinExistence type="predicted"/>
<protein>
    <submittedName>
        <fullName evidence="2">Glycosyltransferase family 2 protein</fullName>
    </submittedName>
</protein>
<dbReference type="PANTHER" id="PTHR22916:SF3">
    <property type="entry name" value="UDP-GLCNAC:BETAGAL BETA-1,3-N-ACETYLGLUCOSAMINYLTRANSFERASE-LIKE PROTEIN 1"/>
    <property type="match status" value="1"/>
</dbReference>
<dbReference type="Pfam" id="PF00535">
    <property type="entry name" value="Glycos_transf_2"/>
    <property type="match status" value="1"/>
</dbReference>